<comment type="caution">
    <text evidence="1">The sequence shown here is derived from an EMBL/GenBank/DDBJ whole genome shotgun (WGS) entry which is preliminary data.</text>
</comment>
<evidence type="ECO:0000313" key="2">
    <source>
        <dbReference type="Proteomes" id="UP001283361"/>
    </source>
</evidence>
<reference evidence="1" key="1">
    <citation type="journal article" date="2023" name="G3 (Bethesda)">
        <title>A reference genome for the long-term kleptoplast-retaining sea slug Elysia crispata morphotype clarki.</title>
        <authorList>
            <person name="Eastman K.E."/>
            <person name="Pendleton A.L."/>
            <person name="Shaikh M.A."/>
            <person name="Suttiyut T."/>
            <person name="Ogas R."/>
            <person name="Tomko P."/>
            <person name="Gavelis G."/>
            <person name="Widhalm J.R."/>
            <person name="Wisecaver J.H."/>
        </authorList>
    </citation>
    <scope>NUCLEOTIDE SEQUENCE</scope>
    <source>
        <strain evidence="1">ECLA1</strain>
    </source>
</reference>
<gene>
    <name evidence="1" type="ORF">RRG08_045166</name>
</gene>
<evidence type="ECO:0000313" key="1">
    <source>
        <dbReference type="EMBL" id="KAK3785412.1"/>
    </source>
</evidence>
<dbReference type="AlphaFoldDB" id="A0AAE1AEW3"/>
<protein>
    <submittedName>
        <fullName evidence="1">Uncharacterized protein</fullName>
    </submittedName>
</protein>
<dbReference type="EMBL" id="JAWDGP010002131">
    <property type="protein sequence ID" value="KAK3785412.1"/>
    <property type="molecule type" value="Genomic_DNA"/>
</dbReference>
<name>A0AAE1AEW3_9GAST</name>
<accession>A0AAE1AEW3</accession>
<sequence length="283" mass="31840">MLRESERWNLVEHLRRGGEGAVESERLVGAVNTAHIGRAYCGLISANSSEWHPELFLMAYRTLPSGIQSPSLCELTQFSRPVVLNDFGWWMQLSRDVIRSASGRDKTHAHLPTHSLPPKSVRVTPPSYLPHHRSAVLFRFRGKLVYWAMAVTSSPPIRTFHSAETLLIGILSDQPDLDQSRLNTQKSRATSQDNASGYTYVYGTGNGRARDPLVTRMFQTLRRARIPCSASHRTVWVCIVSDLTRMIVGLHDSSSGYNTSRSLRNVSIVHMTYRGARRVRVEG</sequence>
<proteinExistence type="predicted"/>
<organism evidence="1 2">
    <name type="scientific">Elysia crispata</name>
    <name type="common">lettuce slug</name>
    <dbReference type="NCBI Taxonomy" id="231223"/>
    <lineage>
        <taxon>Eukaryota</taxon>
        <taxon>Metazoa</taxon>
        <taxon>Spiralia</taxon>
        <taxon>Lophotrochozoa</taxon>
        <taxon>Mollusca</taxon>
        <taxon>Gastropoda</taxon>
        <taxon>Heterobranchia</taxon>
        <taxon>Euthyneura</taxon>
        <taxon>Panpulmonata</taxon>
        <taxon>Sacoglossa</taxon>
        <taxon>Placobranchoidea</taxon>
        <taxon>Plakobranchidae</taxon>
        <taxon>Elysia</taxon>
    </lineage>
</organism>
<keyword evidence="2" id="KW-1185">Reference proteome</keyword>
<dbReference type="Proteomes" id="UP001283361">
    <property type="component" value="Unassembled WGS sequence"/>
</dbReference>